<reference evidence="1 2" key="1">
    <citation type="submission" date="2019-09" db="EMBL/GenBank/DDBJ databases">
        <authorList>
            <person name="Pidcock S.E."/>
            <person name="Huws S.A."/>
        </authorList>
    </citation>
    <scope>NUCLEOTIDE SEQUENCE [LARGE SCALE GENOMIC DNA]</scope>
    <source>
        <strain evidence="1 2">MZ8</strain>
    </source>
</reference>
<comment type="caution">
    <text evidence="1">The sequence shown here is derived from an EMBL/GenBank/DDBJ whole genome shotgun (WGS) entry which is preliminary data.</text>
</comment>
<dbReference type="Proteomes" id="UP000473091">
    <property type="component" value="Unassembled WGS sequence"/>
</dbReference>
<dbReference type="EMBL" id="VTVE01000006">
    <property type="protein sequence ID" value="NEX02903.1"/>
    <property type="molecule type" value="Genomic_DNA"/>
</dbReference>
<proteinExistence type="predicted"/>
<organism evidence="1 2">
    <name type="scientific">Pseudobutyrivibrio xylanivorans</name>
    <dbReference type="NCBI Taxonomy" id="185007"/>
    <lineage>
        <taxon>Bacteria</taxon>
        <taxon>Bacillati</taxon>
        <taxon>Bacillota</taxon>
        <taxon>Clostridia</taxon>
        <taxon>Lachnospirales</taxon>
        <taxon>Lachnospiraceae</taxon>
        <taxon>Pseudobutyrivibrio</taxon>
    </lineage>
</organism>
<reference evidence="1 2" key="2">
    <citation type="submission" date="2020-03" db="EMBL/GenBank/DDBJ databases">
        <title>Investigating the evolutionary divergence of the Butyrivibrio group.</title>
        <authorList>
            <person name="Skvortsov T."/>
            <person name="Santos F.G."/>
            <person name="Ting K.S."/>
            <person name="Creevey C.J."/>
        </authorList>
    </citation>
    <scope>NUCLEOTIDE SEQUENCE [LARGE SCALE GENOMIC DNA]</scope>
    <source>
        <strain evidence="1 2">MZ8</strain>
    </source>
</reference>
<evidence type="ECO:0000313" key="2">
    <source>
        <dbReference type="Proteomes" id="UP000473091"/>
    </source>
</evidence>
<name>A0A6M0LLM7_PSEXY</name>
<evidence type="ECO:0000313" key="1">
    <source>
        <dbReference type="EMBL" id="NEX02903.1"/>
    </source>
</evidence>
<gene>
    <name evidence="1" type="ORF">F0Q01_13545</name>
</gene>
<dbReference type="AlphaFoldDB" id="A0A6M0LLM7"/>
<protein>
    <submittedName>
        <fullName evidence="1">Uncharacterized protein</fullName>
    </submittedName>
</protein>
<dbReference type="RefSeq" id="WP_163927288.1">
    <property type="nucleotide sequence ID" value="NZ_VTVE01000006.1"/>
</dbReference>
<sequence>MMNKKKSIVIVLILIVMFFFIKEIFLKPNPKEFVIHNREELTTIADELLGNLNDKIDVYREKSECPNVDNVDKLYLLSVNRIAVEKLKDYYEEDCVDRVVIFLKDKPEDEEYFQCGIYYSPEGCAIDYYGHPVEDIEGVYIYDGRPKKVKIMYRSEKICDNWYYFEDAVW</sequence>
<accession>A0A6M0LLM7</accession>